<dbReference type="Gene3D" id="1.10.1200.10">
    <property type="entry name" value="ACP-like"/>
    <property type="match status" value="1"/>
</dbReference>
<evidence type="ECO:0000313" key="2">
    <source>
        <dbReference type="EMBL" id="NYG07391.1"/>
    </source>
</evidence>
<dbReference type="RefSeq" id="WP_179421746.1">
    <property type="nucleotide sequence ID" value="NZ_JACCAB010000001.1"/>
</dbReference>
<feature type="domain" description="Carrier" evidence="1">
    <location>
        <begin position="1"/>
        <end position="80"/>
    </location>
</feature>
<reference evidence="2 3" key="1">
    <citation type="submission" date="2020-07" db="EMBL/GenBank/DDBJ databases">
        <title>Sequencing the genomes of 1000 actinobacteria strains.</title>
        <authorList>
            <person name="Klenk H.-P."/>
        </authorList>
    </citation>
    <scope>NUCLEOTIDE SEQUENCE [LARGE SCALE GENOMIC DNA]</scope>
    <source>
        <strain evidence="2 3">DSM 23987</strain>
    </source>
</reference>
<comment type="caution">
    <text evidence="2">The sequence shown here is derived from an EMBL/GenBank/DDBJ whole genome shotgun (WGS) entry which is preliminary data.</text>
</comment>
<dbReference type="SUPFAM" id="SSF47336">
    <property type="entry name" value="ACP-like"/>
    <property type="match status" value="1"/>
</dbReference>
<dbReference type="NCBIfam" id="NF005480">
    <property type="entry name" value="PRK07081.1"/>
    <property type="match status" value="1"/>
</dbReference>
<protein>
    <submittedName>
        <fullName evidence="2">Acyl carrier protein</fullName>
    </submittedName>
</protein>
<gene>
    <name evidence="2" type="ORF">BJ986_001878</name>
</gene>
<evidence type="ECO:0000313" key="3">
    <source>
        <dbReference type="Proteomes" id="UP000573599"/>
    </source>
</evidence>
<dbReference type="InterPro" id="IPR036736">
    <property type="entry name" value="ACP-like_sf"/>
</dbReference>
<organism evidence="2 3">
    <name type="scientific">Pedococcus badiiscoriae</name>
    <dbReference type="NCBI Taxonomy" id="642776"/>
    <lineage>
        <taxon>Bacteria</taxon>
        <taxon>Bacillati</taxon>
        <taxon>Actinomycetota</taxon>
        <taxon>Actinomycetes</taxon>
        <taxon>Micrococcales</taxon>
        <taxon>Intrasporangiaceae</taxon>
        <taxon>Pedococcus</taxon>
    </lineage>
</organism>
<name>A0A852WIH5_9MICO</name>
<accession>A0A852WIH5</accession>
<sequence length="84" mass="9383">MEERIRSVLVAFARLPIEVDKLGRDDDLYRAGMTSHASVNVMLGLEDAFDIEFPDEYLRKGTFESISTIMAVLGQLEVEVPAHG</sequence>
<proteinExistence type="predicted"/>
<dbReference type="Proteomes" id="UP000573599">
    <property type="component" value="Unassembled WGS sequence"/>
</dbReference>
<dbReference type="PROSITE" id="PS50075">
    <property type="entry name" value="CARRIER"/>
    <property type="match status" value="1"/>
</dbReference>
<dbReference type="InterPro" id="IPR009081">
    <property type="entry name" value="PP-bd_ACP"/>
</dbReference>
<dbReference type="EMBL" id="JACCAB010000001">
    <property type="protein sequence ID" value="NYG07391.1"/>
    <property type="molecule type" value="Genomic_DNA"/>
</dbReference>
<dbReference type="Pfam" id="PF00550">
    <property type="entry name" value="PP-binding"/>
    <property type="match status" value="1"/>
</dbReference>
<keyword evidence="3" id="KW-1185">Reference proteome</keyword>
<dbReference type="AlphaFoldDB" id="A0A852WIH5"/>
<evidence type="ECO:0000259" key="1">
    <source>
        <dbReference type="PROSITE" id="PS50075"/>
    </source>
</evidence>